<evidence type="ECO:0000313" key="2">
    <source>
        <dbReference type="Proteomes" id="UP000078540"/>
    </source>
</evidence>
<protein>
    <submittedName>
        <fullName evidence="1">Uncharacterized protein</fullName>
    </submittedName>
</protein>
<organism evidence="1 2">
    <name type="scientific">Atta colombica</name>
    <dbReference type="NCBI Taxonomy" id="520822"/>
    <lineage>
        <taxon>Eukaryota</taxon>
        <taxon>Metazoa</taxon>
        <taxon>Ecdysozoa</taxon>
        <taxon>Arthropoda</taxon>
        <taxon>Hexapoda</taxon>
        <taxon>Insecta</taxon>
        <taxon>Pterygota</taxon>
        <taxon>Neoptera</taxon>
        <taxon>Endopterygota</taxon>
        <taxon>Hymenoptera</taxon>
        <taxon>Apocrita</taxon>
        <taxon>Aculeata</taxon>
        <taxon>Formicoidea</taxon>
        <taxon>Formicidae</taxon>
        <taxon>Myrmicinae</taxon>
        <taxon>Atta</taxon>
    </lineage>
</organism>
<evidence type="ECO:0000313" key="1">
    <source>
        <dbReference type="EMBL" id="KYM75999.1"/>
    </source>
</evidence>
<dbReference type="AlphaFoldDB" id="A0A195AVJ9"/>
<dbReference type="EMBL" id="KQ976736">
    <property type="protein sequence ID" value="KYM75999.1"/>
    <property type="molecule type" value="Genomic_DNA"/>
</dbReference>
<dbReference type="Proteomes" id="UP000078540">
    <property type="component" value="Unassembled WGS sequence"/>
</dbReference>
<gene>
    <name evidence="1" type="ORF">ALC53_13484</name>
</gene>
<reference evidence="1 2" key="1">
    <citation type="submission" date="2015-09" db="EMBL/GenBank/DDBJ databases">
        <title>Atta colombica WGS genome.</title>
        <authorList>
            <person name="Nygaard S."/>
            <person name="Hu H."/>
            <person name="Boomsma J."/>
            <person name="Zhang G."/>
        </authorList>
    </citation>
    <scope>NUCLEOTIDE SEQUENCE [LARGE SCALE GENOMIC DNA]</scope>
    <source>
        <strain evidence="1">Treedump-2</strain>
        <tissue evidence="1">Whole body</tissue>
    </source>
</reference>
<name>A0A195AVJ9_9HYME</name>
<keyword evidence="2" id="KW-1185">Reference proteome</keyword>
<proteinExistence type="predicted"/>
<sequence length="175" mass="19810">MQDCRVESPGNNSDDARTDRRMACEWVGQETEWLCARAVSTSSTGGSSRDNPLIRSNNVDLSTLADCYLSHPVRTGCSGINKQRSHGLEMYKYHIIFSVSDGSFRSKFKFAFAAYQIQIRLQKNESATPCIVSLFLSLSFLCSASVRSRFLRLSTHIRVLSFCRTCYEFLHVREA</sequence>
<accession>A0A195AVJ9</accession>